<keyword evidence="2" id="KW-1185">Reference proteome</keyword>
<feature type="compositionally biased region" description="Basic residues" evidence="1">
    <location>
        <begin position="1"/>
        <end position="10"/>
    </location>
</feature>
<name>A0A914CWT5_9BILA</name>
<proteinExistence type="predicted"/>
<evidence type="ECO:0000256" key="1">
    <source>
        <dbReference type="SAM" id="MobiDB-lite"/>
    </source>
</evidence>
<dbReference type="WBParaSite" id="ACRNAN_scaffold15714.g18882.t1">
    <property type="protein sequence ID" value="ACRNAN_scaffold15714.g18882.t1"/>
    <property type="gene ID" value="ACRNAN_scaffold15714.g18882"/>
</dbReference>
<evidence type="ECO:0000313" key="2">
    <source>
        <dbReference type="Proteomes" id="UP000887540"/>
    </source>
</evidence>
<accession>A0A914CWT5</accession>
<reference evidence="3" key="1">
    <citation type="submission" date="2022-11" db="UniProtKB">
        <authorList>
            <consortium name="WormBaseParasite"/>
        </authorList>
    </citation>
    <scope>IDENTIFICATION</scope>
</reference>
<feature type="compositionally biased region" description="Polar residues" evidence="1">
    <location>
        <begin position="22"/>
        <end position="39"/>
    </location>
</feature>
<dbReference type="PRINTS" id="PR01854">
    <property type="entry name" value="BR22PROTEIN"/>
</dbReference>
<dbReference type="InterPro" id="IPR013730">
    <property type="entry name" value="Fyv7/TAP26"/>
</dbReference>
<dbReference type="Proteomes" id="UP000887540">
    <property type="component" value="Unplaced"/>
</dbReference>
<feature type="region of interest" description="Disordered" evidence="1">
    <location>
        <begin position="1"/>
        <end position="41"/>
    </location>
</feature>
<evidence type="ECO:0000313" key="3">
    <source>
        <dbReference type="WBParaSite" id="ACRNAN_scaffold15714.g18882.t1"/>
    </source>
</evidence>
<protein>
    <submittedName>
        <fullName evidence="3">Thyroid transcription factor 1-associated protein 26</fullName>
    </submittedName>
</protein>
<dbReference type="Pfam" id="PF08524">
    <property type="entry name" value="rRNA_processing"/>
    <property type="match status" value="1"/>
</dbReference>
<organism evidence="2 3">
    <name type="scientific">Acrobeloides nanus</name>
    <dbReference type="NCBI Taxonomy" id="290746"/>
    <lineage>
        <taxon>Eukaryota</taxon>
        <taxon>Metazoa</taxon>
        <taxon>Ecdysozoa</taxon>
        <taxon>Nematoda</taxon>
        <taxon>Chromadorea</taxon>
        <taxon>Rhabditida</taxon>
        <taxon>Tylenchina</taxon>
        <taxon>Cephalobomorpha</taxon>
        <taxon>Cephaloboidea</taxon>
        <taxon>Cephalobidae</taxon>
        <taxon>Acrobeloides</taxon>
    </lineage>
</organism>
<sequence length="120" mass="13865">MKVKKNHRKQSSLGEAGPSIQMKYNVSSHKADESTSSSKKPYVSAYKRAQLVYERIQQDKKHAAEQRRIEMAKREEALLSYMSTKKKMDKALKKRTKKGQPKLGAQVEVLLEKIQKRMSK</sequence>
<dbReference type="AlphaFoldDB" id="A0A914CWT5"/>